<dbReference type="AlphaFoldDB" id="X0ZWH3"/>
<name>X0ZWH3_9ZZZZ</name>
<protein>
    <submittedName>
        <fullName evidence="2">Uncharacterized protein</fullName>
    </submittedName>
</protein>
<feature type="transmembrane region" description="Helical" evidence="1">
    <location>
        <begin position="28"/>
        <end position="45"/>
    </location>
</feature>
<sequence>MPLLILLSIGGLIAMVRRRRDPWPRVVAIPVATGAAGCAGVMLWGSTAQRSLGDFLPFLAVAAAIGLTVLWELLVRRSRRARVSAVALVGFLACFGLVANFGIATETSALAGDGEWARDYVETQLAVADIVGRAPEVERRDSLPFVGTPGRVYIIGDCEALYLATGEDHFPRWQLLDHGPGQRHLFDLTYHELDGGPVPLLDFESEATLGVEDRGIAWIRYIRFVL</sequence>
<organism evidence="2">
    <name type="scientific">marine sediment metagenome</name>
    <dbReference type="NCBI Taxonomy" id="412755"/>
    <lineage>
        <taxon>unclassified sequences</taxon>
        <taxon>metagenomes</taxon>
        <taxon>ecological metagenomes</taxon>
    </lineage>
</organism>
<feature type="transmembrane region" description="Helical" evidence="1">
    <location>
        <begin position="83"/>
        <end position="103"/>
    </location>
</feature>
<comment type="caution">
    <text evidence="2">The sequence shown here is derived from an EMBL/GenBank/DDBJ whole genome shotgun (WGS) entry which is preliminary data.</text>
</comment>
<reference evidence="2" key="1">
    <citation type="journal article" date="2014" name="Front. Microbiol.">
        <title>High frequency of phylogenetically diverse reductive dehalogenase-homologous genes in deep subseafloor sedimentary metagenomes.</title>
        <authorList>
            <person name="Kawai M."/>
            <person name="Futagami T."/>
            <person name="Toyoda A."/>
            <person name="Takaki Y."/>
            <person name="Nishi S."/>
            <person name="Hori S."/>
            <person name="Arai W."/>
            <person name="Tsubouchi T."/>
            <person name="Morono Y."/>
            <person name="Uchiyama I."/>
            <person name="Ito T."/>
            <person name="Fujiyama A."/>
            <person name="Inagaki F."/>
            <person name="Takami H."/>
        </authorList>
    </citation>
    <scope>NUCLEOTIDE SEQUENCE</scope>
    <source>
        <strain evidence="2">Expedition CK06-06</strain>
    </source>
</reference>
<keyword evidence="1" id="KW-1133">Transmembrane helix</keyword>
<evidence type="ECO:0000256" key="1">
    <source>
        <dbReference type="SAM" id="Phobius"/>
    </source>
</evidence>
<feature type="transmembrane region" description="Helical" evidence="1">
    <location>
        <begin position="52"/>
        <end position="71"/>
    </location>
</feature>
<proteinExistence type="predicted"/>
<dbReference type="EMBL" id="BARS01052245">
    <property type="protein sequence ID" value="GAG52406.1"/>
    <property type="molecule type" value="Genomic_DNA"/>
</dbReference>
<keyword evidence="1" id="KW-0472">Membrane</keyword>
<gene>
    <name evidence="2" type="ORF">S01H1_77703</name>
</gene>
<evidence type="ECO:0000313" key="2">
    <source>
        <dbReference type="EMBL" id="GAG52406.1"/>
    </source>
</evidence>
<accession>X0ZWH3</accession>
<keyword evidence="1" id="KW-0812">Transmembrane</keyword>
<feature type="non-terminal residue" evidence="2">
    <location>
        <position position="226"/>
    </location>
</feature>